<sequence>MWMESTMHQLIVISISHSTVVRAGLSELRLL</sequence>
<accession>A0A368EY42</accession>
<gene>
    <name evidence="1" type="ORF">ANCCAN_29574</name>
</gene>
<proteinExistence type="predicted"/>
<organism evidence="1 2">
    <name type="scientific">Ancylostoma caninum</name>
    <name type="common">Dog hookworm</name>
    <dbReference type="NCBI Taxonomy" id="29170"/>
    <lineage>
        <taxon>Eukaryota</taxon>
        <taxon>Metazoa</taxon>
        <taxon>Ecdysozoa</taxon>
        <taxon>Nematoda</taxon>
        <taxon>Chromadorea</taxon>
        <taxon>Rhabditida</taxon>
        <taxon>Rhabditina</taxon>
        <taxon>Rhabditomorpha</taxon>
        <taxon>Strongyloidea</taxon>
        <taxon>Ancylostomatidae</taxon>
        <taxon>Ancylostomatinae</taxon>
        <taxon>Ancylostoma</taxon>
    </lineage>
</organism>
<reference evidence="1 2" key="1">
    <citation type="submission" date="2014-10" db="EMBL/GenBank/DDBJ databases">
        <title>Draft genome of the hookworm Ancylostoma caninum.</title>
        <authorList>
            <person name="Mitreva M."/>
        </authorList>
    </citation>
    <scope>NUCLEOTIDE SEQUENCE [LARGE SCALE GENOMIC DNA]</scope>
    <source>
        <strain evidence="1 2">Baltimore</strain>
    </source>
</reference>
<keyword evidence="2" id="KW-1185">Reference proteome</keyword>
<dbReference type="AlphaFoldDB" id="A0A368EY42"/>
<dbReference type="EMBL" id="JOJR01017279">
    <property type="protein sequence ID" value="RCN24724.1"/>
    <property type="molecule type" value="Genomic_DNA"/>
</dbReference>
<comment type="caution">
    <text evidence="1">The sequence shown here is derived from an EMBL/GenBank/DDBJ whole genome shotgun (WGS) entry which is preliminary data.</text>
</comment>
<name>A0A368EY42_ANCCA</name>
<evidence type="ECO:0000313" key="2">
    <source>
        <dbReference type="Proteomes" id="UP000252519"/>
    </source>
</evidence>
<dbReference type="Proteomes" id="UP000252519">
    <property type="component" value="Unassembled WGS sequence"/>
</dbReference>
<evidence type="ECO:0000313" key="1">
    <source>
        <dbReference type="EMBL" id="RCN24724.1"/>
    </source>
</evidence>
<protein>
    <submittedName>
        <fullName evidence="1">Uncharacterized protein</fullName>
    </submittedName>
</protein>